<dbReference type="SMART" id="SM00738">
    <property type="entry name" value="NGN"/>
    <property type="match status" value="1"/>
</dbReference>
<dbReference type="SUPFAM" id="SSF82679">
    <property type="entry name" value="N-utilization substance G protein NusG, N-terminal domain"/>
    <property type="match status" value="1"/>
</dbReference>
<dbReference type="RefSeq" id="WP_250431321.1">
    <property type="nucleotide sequence ID" value="NZ_JALPRR010000003.1"/>
</dbReference>
<sequence length="166" mass="19174">MNAKWYAVYTKPRWEKKVAELLSLKNIESYCPLNKVVRQWSDRKKMVLMPLFTSYVFVHLPEKQLGELSKVNGVLNLVYWLGRPAVIKDEEIDTIKRFLNEHQNVQVEKAEFNVHDSVKINRGTLIDREGTIIAIKNNSVKVALPSLGYILHAELDKDSLVKAVKK</sequence>
<proteinExistence type="predicted"/>
<dbReference type="Gene3D" id="3.30.70.940">
    <property type="entry name" value="NusG, N-terminal domain"/>
    <property type="match status" value="1"/>
</dbReference>
<dbReference type="EMBL" id="JBHUIM010000002">
    <property type="protein sequence ID" value="MFD2248002.1"/>
    <property type="molecule type" value="Genomic_DNA"/>
</dbReference>
<evidence type="ECO:0000313" key="5">
    <source>
        <dbReference type="EMBL" id="MFD2248002.1"/>
    </source>
</evidence>
<keyword evidence="1" id="KW-0889">Transcription antitermination</keyword>
<dbReference type="CDD" id="cd09895">
    <property type="entry name" value="NGN_SP_UpxY"/>
    <property type="match status" value="1"/>
</dbReference>
<organism evidence="5 6">
    <name type="scientific">Pontibacter ruber</name>
    <dbReference type="NCBI Taxonomy" id="1343895"/>
    <lineage>
        <taxon>Bacteria</taxon>
        <taxon>Pseudomonadati</taxon>
        <taxon>Bacteroidota</taxon>
        <taxon>Cytophagia</taxon>
        <taxon>Cytophagales</taxon>
        <taxon>Hymenobacteraceae</taxon>
        <taxon>Pontibacter</taxon>
    </lineage>
</organism>
<comment type="caution">
    <text evidence="5">The sequence shown here is derived from an EMBL/GenBank/DDBJ whole genome shotgun (WGS) entry which is preliminary data.</text>
</comment>
<name>A0ABW5D290_9BACT</name>
<keyword evidence="6" id="KW-1185">Reference proteome</keyword>
<keyword evidence="3" id="KW-0804">Transcription</keyword>
<dbReference type="Pfam" id="PF02357">
    <property type="entry name" value="NusG"/>
    <property type="match status" value="1"/>
</dbReference>
<dbReference type="PANTHER" id="PTHR30265:SF4">
    <property type="entry name" value="KOW MOTIF FAMILY PROTEIN, EXPRESSED"/>
    <property type="match status" value="1"/>
</dbReference>
<keyword evidence="2" id="KW-0805">Transcription regulation</keyword>
<accession>A0ABW5D290</accession>
<dbReference type="Proteomes" id="UP001597374">
    <property type="component" value="Unassembled WGS sequence"/>
</dbReference>
<evidence type="ECO:0000256" key="3">
    <source>
        <dbReference type="ARBA" id="ARBA00023163"/>
    </source>
</evidence>
<dbReference type="PANTHER" id="PTHR30265">
    <property type="entry name" value="RHO-INTERACTING TRANSCRIPTION TERMINATION FACTOR NUSG"/>
    <property type="match status" value="1"/>
</dbReference>
<dbReference type="InterPro" id="IPR036735">
    <property type="entry name" value="NGN_dom_sf"/>
</dbReference>
<gene>
    <name evidence="5" type="ORF">ACFSKP_17165</name>
</gene>
<reference evidence="6" key="1">
    <citation type="journal article" date="2019" name="Int. J. Syst. Evol. Microbiol.">
        <title>The Global Catalogue of Microorganisms (GCM) 10K type strain sequencing project: providing services to taxonomists for standard genome sequencing and annotation.</title>
        <authorList>
            <consortium name="The Broad Institute Genomics Platform"/>
            <consortium name="The Broad Institute Genome Sequencing Center for Infectious Disease"/>
            <person name="Wu L."/>
            <person name="Ma J."/>
        </authorList>
    </citation>
    <scope>NUCLEOTIDE SEQUENCE [LARGE SCALE GENOMIC DNA]</scope>
    <source>
        <strain evidence="6">CGMCC 4.1782</strain>
    </source>
</reference>
<evidence type="ECO:0000259" key="4">
    <source>
        <dbReference type="SMART" id="SM00738"/>
    </source>
</evidence>
<feature type="domain" description="NusG-like N-terminal" evidence="4">
    <location>
        <begin position="2"/>
        <end position="99"/>
    </location>
</feature>
<evidence type="ECO:0000313" key="6">
    <source>
        <dbReference type="Proteomes" id="UP001597374"/>
    </source>
</evidence>
<evidence type="ECO:0000256" key="2">
    <source>
        <dbReference type="ARBA" id="ARBA00023015"/>
    </source>
</evidence>
<evidence type="ECO:0000256" key="1">
    <source>
        <dbReference type="ARBA" id="ARBA00022814"/>
    </source>
</evidence>
<dbReference type="NCBIfam" id="NF033644">
    <property type="entry name" value="antiterm_UpxY"/>
    <property type="match status" value="1"/>
</dbReference>
<dbReference type="InterPro" id="IPR006645">
    <property type="entry name" value="NGN-like_dom"/>
</dbReference>
<dbReference type="InterPro" id="IPR043425">
    <property type="entry name" value="NusG-like"/>
</dbReference>
<protein>
    <submittedName>
        <fullName evidence="5">UpxY family transcription antiterminator</fullName>
    </submittedName>
</protein>